<feature type="transmembrane region" description="Helical" evidence="6">
    <location>
        <begin position="205"/>
        <end position="225"/>
    </location>
</feature>
<keyword evidence="3 6" id="KW-1133">Transmembrane helix</keyword>
<dbReference type="Proteomes" id="UP000224854">
    <property type="component" value="Unassembled WGS sequence"/>
</dbReference>
<dbReference type="EMBL" id="NJEU01000906">
    <property type="protein sequence ID" value="PHH69638.1"/>
    <property type="molecule type" value="Genomic_DNA"/>
</dbReference>
<evidence type="ECO:0000259" key="7">
    <source>
        <dbReference type="PROSITE" id="PS50850"/>
    </source>
</evidence>
<comment type="caution">
    <text evidence="8">The sequence shown here is derived from an EMBL/GenBank/DDBJ whole genome shotgun (WGS) entry which is preliminary data.</text>
</comment>
<name>A0A2C5XUR9_9HYPO</name>
<dbReference type="InterPro" id="IPR020846">
    <property type="entry name" value="MFS_dom"/>
</dbReference>
<dbReference type="PANTHER" id="PTHR23501:SF43">
    <property type="entry name" value="MULTIDRUG TRANSPORTER, PUTATIVE (AFU_ORTHOLOGUE AFUA_6G03040)-RELATED"/>
    <property type="match status" value="1"/>
</dbReference>
<gene>
    <name evidence="8" type="ORF">CDD82_7625</name>
</gene>
<feature type="compositionally biased region" description="Polar residues" evidence="5">
    <location>
        <begin position="1"/>
        <end position="14"/>
    </location>
</feature>
<dbReference type="PROSITE" id="PS50850">
    <property type="entry name" value="MFS"/>
    <property type="match status" value="1"/>
</dbReference>
<feature type="transmembrane region" description="Helical" evidence="6">
    <location>
        <begin position="451"/>
        <end position="472"/>
    </location>
</feature>
<protein>
    <recommendedName>
        <fullName evidence="7">Major facilitator superfamily (MFS) profile domain-containing protein</fullName>
    </recommendedName>
</protein>
<evidence type="ECO:0000256" key="1">
    <source>
        <dbReference type="ARBA" id="ARBA00004141"/>
    </source>
</evidence>
<dbReference type="GO" id="GO:0005886">
    <property type="term" value="C:plasma membrane"/>
    <property type="evidence" value="ECO:0007669"/>
    <property type="project" value="TreeGrafter"/>
</dbReference>
<feature type="transmembrane region" description="Helical" evidence="6">
    <location>
        <begin position="117"/>
        <end position="136"/>
    </location>
</feature>
<feature type="transmembrane region" description="Helical" evidence="6">
    <location>
        <begin position="318"/>
        <end position="340"/>
    </location>
</feature>
<comment type="subcellular location">
    <subcellularLocation>
        <location evidence="1">Membrane</location>
        <topology evidence="1">Multi-pass membrane protein</topology>
    </subcellularLocation>
</comment>
<evidence type="ECO:0000256" key="6">
    <source>
        <dbReference type="SAM" id="Phobius"/>
    </source>
</evidence>
<feature type="transmembrane region" description="Helical" evidence="6">
    <location>
        <begin position="415"/>
        <end position="439"/>
    </location>
</feature>
<reference evidence="8 9" key="1">
    <citation type="submission" date="2017-06" db="EMBL/GenBank/DDBJ databases">
        <title>Ant-infecting Ophiocordyceps genomes reveal a high diversity of potential behavioral manipulation genes and a possible major role for enterotoxins.</title>
        <authorList>
            <person name="De Bekker C."/>
            <person name="Evans H.C."/>
            <person name="Brachmann A."/>
            <person name="Hughes D.P."/>
        </authorList>
    </citation>
    <scope>NUCLEOTIDE SEQUENCE [LARGE SCALE GENOMIC DNA]</scope>
    <source>
        <strain evidence="8 9">1348a</strain>
    </source>
</reference>
<feature type="compositionally biased region" description="Pro residues" evidence="5">
    <location>
        <begin position="556"/>
        <end position="565"/>
    </location>
</feature>
<keyword evidence="9" id="KW-1185">Reference proteome</keyword>
<feature type="transmembrane region" description="Helical" evidence="6">
    <location>
        <begin position="271"/>
        <end position="297"/>
    </location>
</feature>
<feature type="region of interest" description="Disordered" evidence="5">
    <location>
        <begin position="546"/>
        <end position="565"/>
    </location>
</feature>
<evidence type="ECO:0000313" key="8">
    <source>
        <dbReference type="EMBL" id="PHH69638.1"/>
    </source>
</evidence>
<dbReference type="InterPro" id="IPR011701">
    <property type="entry name" value="MFS"/>
</dbReference>
<dbReference type="PANTHER" id="PTHR23501">
    <property type="entry name" value="MAJOR FACILITATOR SUPERFAMILY"/>
    <property type="match status" value="1"/>
</dbReference>
<evidence type="ECO:0000256" key="4">
    <source>
        <dbReference type="ARBA" id="ARBA00023136"/>
    </source>
</evidence>
<feature type="transmembrane region" description="Helical" evidence="6">
    <location>
        <begin position="142"/>
        <end position="162"/>
    </location>
</feature>
<feature type="domain" description="Major facilitator superfamily (MFS) profile" evidence="7">
    <location>
        <begin position="52"/>
        <end position="544"/>
    </location>
</feature>
<feature type="transmembrane region" description="Helical" evidence="6">
    <location>
        <begin position="246"/>
        <end position="265"/>
    </location>
</feature>
<keyword evidence="4 6" id="KW-0472">Membrane</keyword>
<feature type="transmembrane region" description="Helical" evidence="6">
    <location>
        <begin position="174"/>
        <end position="193"/>
    </location>
</feature>
<organism evidence="8 9">
    <name type="scientific">Ophiocordyceps australis</name>
    <dbReference type="NCBI Taxonomy" id="1399860"/>
    <lineage>
        <taxon>Eukaryota</taxon>
        <taxon>Fungi</taxon>
        <taxon>Dikarya</taxon>
        <taxon>Ascomycota</taxon>
        <taxon>Pezizomycotina</taxon>
        <taxon>Sordariomycetes</taxon>
        <taxon>Hypocreomycetidae</taxon>
        <taxon>Hypocreales</taxon>
        <taxon>Ophiocordycipitaceae</taxon>
        <taxon>Ophiocordyceps</taxon>
    </lineage>
</organism>
<proteinExistence type="predicted"/>
<dbReference type="Pfam" id="PF07690">
    <property type="entry name" value="MFS_1"/>
    <property type="match status" value="1"/>
</dbReference>
<feature type="region of interest" description="Disordered" evidence="5">
    <location>
        <begin position="1"/>
        <end position="36"/>
    </location>
</feature>
<feature type="transmembrane region" description="Helical" evidence="6">
    <location>
        <begin position="384"/>
        <end position="403"/>
    </location>
</feature>
<dbReference type="OrthoDB" id="440553at2759"/>
<accession>A0A2C5XUR9</accession>
<dbReference type="Gene3D" id="1.20.1250.20">
    <property type="entry name" value="MFS general substrate transporter like domains"/>
    <property type="match status" value="1"/>
</dbReference>
<dbReference type="GO" id="GO:0022857">
    <property type="term" value="F:transmembrane transporter activity"/>
    <property type="evidence" value="ECO:0007669"/>
    <property type="project" value="InterPro"/>
</dbReference>
<evidence type="ECO:0000256" key="5">
    <source>
        <dbReference type="SAM" id="MobiDB-lite"/>
    </source>
</evidence>
<evidence type="ECO:0000256" key="2">
    <source>
        <dbReference type="ARBA" id="ARBA00022692"/>
    </source>
</evidence>
<feature type="transmembrane region" description="Helical" evidence="6">
    <location>
        <begin position="360"/>
        <end position="377"/>
    </location>
</feature>
<sequence>MAQPMPSISKTTSAPEHEETVEISGSNASSVSGRPSTDLGVVRVTPRRFWLLSIGLYLGLFLSMMDASIVASSLHSIAIEFEVLISANWVALAYAVAECSCAGVFARMSDIVGRRNAFVTAHVLFLGSSLGCGFSHNLTQLVVFRTFQGLGGSGLFALSTVFMPEVCPDHLLEYACGLASIVVVIALITGPIAGGILSQYASWRWIFWVNGPLSATAMAFCFAFWPRKQDIIHVPRRPWKSFDFAGSTLLIAGVGLVVFSLQNVGVSTTDIWAKAVFIAPIVVGAACWVALFVWVYNTDCRPCGYTVMSVLPLSLFRNRVYASGTLTTLFTGFPLFLLAFSLPLRAQIVSGKTSLDSATVLLPMLGAFAVGCVVSVACSVRRNYLFETMLAGSLLCVVGSGLLTTVSGPKDDNRLLGFITIVGLGIGLSISATTGLTGIEIAPQSYASAQGIIAQARLLGGSFGISASSIYWHNQITRLVHGPVPPQVAEFLSQDHGVLSSQLKLVVEQASSSAFRDSMVISTVMSGAAVLTALMGFNCEHQDTRQKRKDLVRAHMPPPTHSDCP</sequence>
<dbReference type="SUPFAM" id="SSF103473">
    <property type="entry name" value="MFS general substrate transporter"/>
    <property type="match status" value="1"/>
</dbReference>
<dbReference type="AlphaFoldDB" id="A0A2C5XUR9"/>
<evidence type="ECO:0000256" key="3">
    <source>
        <dbReference type="ARBA" id="ARBA00022989"/>
    </source>
</evidence>
<evidence type="ECO:0000313" key="9">
    <source>
        <dbReference type="Proteomes" id="UP000224854"/>
    </source>
</evidence>
<feature type="transmembrane region" description="Helical" evidence="6">
    <location>
        <begin position="49"/>
        <end position="71"/>
    </location>
</feature>
<feature type="transmembrane region" description="Helical" evidence="6">
    <location>
        <begin position="519"/>
        <end position="539"/>
    </location>
</feature>
<feature type="compositionally biased region" description="Polar residues" evidence="5">
    <location>
        <begin position="23"/>
        <end position="35"/>
    </location>
</feature>
<keyword evidence="2 6" id="KW-0812">Transmembrane</keyword>
<dbReference type="InterPro" id="IPR036259">
    <property type="entry name" value="MFS_trans_sf"/>
</dbReference>
<feature type="transmembrane region" description="Helical" evidence="6">
    <location>
        <begin position="83"/>
        <end position="105"/>
    </location>
</feature>